<evidence type="ECO:0000256" key="1">
    <source>
        <dbReference type="SAM" id="Phobius"/>
    </source>
</evidence>
<sequence>MSLLHPYYIIALVFMLVMSFQEVYRGRVEKRWLYFLGIYLVILAGLRNDVGPDYGSYKGIYIYSDTKEYVTIFLKALRMEGNQPMEVEWLFVLINKILLNVFNAPFFVLTLVIAMLAIFFKIEYIEDNTFYPFTFMAFMFIPGFFVGESGQIRQNLGSFVVYFAIRFIKERKLFYYLLCIYLAGGIHNVCYLFLPMYWVARIPLNKVMMLILIITSVFLSPFEVYRAFGEFLNNVAADNTLTLGFNGYIDETVQRLNGGIGIPEAMMAILTFFLFAFDTKMKEKFPYYEYHRNYAVIGICLYFIFRNNPIFSSRLAGAFIGFAYILIPNTMYVVSENAKKMIHTFIIALVVFNFVVFASFNNIKAGRFTIDLYKNYLLP</sequence>
<comment type="caution">
    <text evidence="2">The sequence shown here is derived from an EMBL/GenBank/DDBJ whole genome shotgun (WGS) entry which is preliminary data.</text>
</comment>
<evidence type="ECO:0000313" key="2">
    <source>
        <dbReference type="EMBL" id="ROH96344.1"/>
    </source>
</evidence>
<feature type="transmembrane region" description="Helical" evidence="1">
    <location>
        <begin position="341"/>
        <end position="360"/>
    </location>
</feature>
<feature type="transmembrane region" description="Helical" evidence="1">
    <location>
        <begin position="130"/>
        <end position="147"/>
    </location>
</feature>
<feature type="transmembrane region" description="Helical" evidence="1">
    <location>
        <begin position="6"/>
        <end position="24"/>
    </location>
</feature>
<gene>
    <name evidence="2" type="ORF">EGI05_17770</name>
</gene>
<dbReference type="Proteomes" id="UP000269375">
    <property type="component" value="Unassembled WGS sequence"/>
</dbReference>
<name>A0A3N0VUA5_9FLAO</name>
<dbReference type="InterPro" id="IPR049458">
    <property type="entry name" value="EpsG-like"/>
</dbReference>
<feature type="transmembrane region" description="Helical" evidence="1">
    <location>
        <begin position="207"/>
        <end position="228"/>
    </location>
</feature>
<protein>
    <submittedName>
        <fullName evidence="2">EpsG family protein</fullName>
    </submittedName>
</protein>
<proteinExistence type="predicted"/>
<keyword evidence="1" id="KW-0812">Transmembrane</keyword>
<dbReference type="AlphaFoldDB" id="A0A3N0VUA5"/>
<organism evidence="2 3">
    <name type="scientific">Chryseobacterium daecheongense</name>
    <dbReference type="NCBI Taxonomy" id="192389"/>
    <lineage>
        <taxon>Bacteria</taxon>
        <taxon>Pseudomonadati</taxon>
        <taxon>Bacteroidota</taxon>
        <taxon>Flavobacteriia</taxon>
        <taxon>Flavobacteriales</taxon>
        <taxon>Weeksellaceae</taxon>
        <taxon>Chryseobacterium group</taxon>
        <taxon>Chryseobacterium</taxon>
    </lineage>
</organism>
<accession>A0A3N0VUA5</accession>
<dbReference type="OrthoDB" id="1424730at2"/>
<feature type="transmembrane region" description="Helical" evidence="1">
    <location>
        <begin position="97"/>
        <end position="118"/>
    </location>
</feature>
<evidence type="ECO:0000313" key="3">
    <source>
        <dbReference type="Proteomes" id="UP000269375"/>
    </source>
</evidence>
<keyword evidence="1" id="KW-0472">Membrane</keyword>
<feature type="transmembrane region" description="Helical" evidence="1">
    <location>
        <begin position="315"/>
        <end position="335"/>
    </location>
</feature>
<dbReference type="RefSeq" id="WP_123264349.1">
    <property type="nucleotide sequence ID" value="NZ_RJTX01000004.1"/>
</dbReference>
<reference evidence="2 3" key="1">
    <citation type="submission" date="2018-11" db="EMBL/GenBank/DDBJ databases">
        <title>Proposal to divide the Flavobacteriaceae and reorganize its genera based on Amino Acid Identity values calculated from whole genome sequences.</title>
        <authorList>
            <person name="Nicholson A.C."/>
            <person name="Gulvik C.A."/>
            <person name="Whitney A.M."/>
            <person name="Humrighouse B.W."/>
            <person name="Bell M."/>
            <person name="Holmes B."/>
            <person name="Steigerwalt A."/>
            <person name="Villarma A."/>
            <person name="Sheth M."/>
            <person name="Batra D."/>
            <person name="Pryor J."/>
            <person name="Bernardet J.-F."/>
            <person name="Hugo C."/>
            <person name="Kampfer P."/>
            <person name="Newman J."/>
            <person name="Mcquiston J.R."/>
        </authorList>
    </citation>
    <scope>NUCLEOTIDE SEQUENCE [LARGE SCALE GENOMIC DNA]</scope>
    <source>
        <strain evidence="2 3">DSM 15235</strain>
    </source>
</reference>
<keyword evidence="1" id="KW-1133">Transmembrane helix</keyword>
<feature type="transmembrane region" description="Helical" evidence="1">
    <location>
        <begin position="173"/>
        <end position="200"/>
    </location>
</feature>
<dbReference type="EMBL" id="RJTX01000004">
    <property type="protein sequence ID" value="ROH96344.1"/>
    <property type="molecule type" value="Genomic_DNA"/>
</dbReference>
<dbReference type="Pfam" id="PF14897">
    <property type="entry name" value="EpsG"/>
    <property type="match status" value="1"/>
</dbReference>
<feature type="transmembrane region" description="Helical" evidence="1">
    <location>
        <begin position="260"/>
        <end position="277"/>
    </location>
</feature>